<dbReference type="PROSITE" id="PS51257">
    <property type="entry name" value="PROKAR_LIPOPROTEIN"/>
    <property type="match status" value="1"/>
</dbReference>
<accession>A0A3R8UR81</accession>
<name>A0A3R8UR81_9FLAO</name>
<evidence type="ECO:0000313" key="2">
    <source>
        <dbReference type="Proteomes" id="UP000267844"/>
    </source>
</evidence>
<reference evidence="1 2" key="1">
    <citation type="submission" date="2018-10" db="EMBL/GenBank/DDBJ databases">
        <title>Transmission dynamics of multidrug resistant bacteria on intensive care unit surfaces.</title>
        <authorList>
            <person name="D'Souza A.W."/>
            <person name="Potter R.F."/>
            <person name="Wallace M."/>
            <person name="Shupe A."/>
            <person name="Patel S."/>
            <person name="Sun S."/>
            <person name="Gul D."/>
            <person name="Kwon J.H."/>
            <person name="Andleeb S."/>
            <person name="Burnham C.-A.D."/>
            <person name="Dantas G."/>
        </authorList>
    </citation>
    <scope>NUCLEOTIDE SEQUENCE [LARGE SCALE GENOMIC DNA]</scope>
    <source>
        <strain evidence="1 2">WF_348</strain>
    </source>
</reference>
<dbReference type="RefSeq" id="WP_125349143.1">
    <property type="nucleotide sequence ID" value="NZ_RHPN01000004.1"/>
</dbReference>
<organism evidence="1 2">
    <name type="scientific">Empedobacter falsenii</name>
    <dbReference type="NCBI Taxonomy" id="343874"/>
    <lineage>
        <taxon>Bacteria</taxon>
        <taxon>Pseudomonadati</taxon>
        <taxon>Bacteroidota</taxon>
        <taxon>Flavobacteriia</taxon>
        <taxon>Flavobacteriales</taxon>
        <taxon>Weeksellaceae</taxon>
        <taxon>Empedobacter</taxon>
    </lineage>
</organism>
<dbReference type="Proteomes" id="UP000267844">
    <property type="component" value="Unassembled WGS sequence"/>
</dbReference>
<dbReference type="InterPro" id="IPR025366">
    <property type="entry name" value="DUF4270"/>
</dbReference>
<gene>
    <name evidence="1" type="ORF">EGI89_03295</name>
</gene>
<dbReference type="EMBL" id="RHPO01000004">
    <property type="protein sequence ID" value="RRT93442.1"/>
    <property type="molecule type" value="Genomic_DNA"/>
</dbReference>
<sequence>MKKFLNVLSVSVAMMIGMGAIVSCEDETLGLDNNVIRGEAEGNVKSLDVIAFNANFDTLRTDKFVLQNGAFGVYNEPIFGSTSSKFYTQIRPSSIGDQDFGTEPKVDSVNLVIPVYYNTTKDPISKDTINLSKPGEKPKDTDTIQITTKYAVDSLYGNKDLTMTLKIKDINTVLYKDTKYFSTLSGLETPISVNSRVIGKATIGKTVTGKVVKQKNETSNISEVVPGYKVSLDPDYFDEKIIKNAKTGLLDDYATFIRENIKGLEFSVEESNGFIVNFNPNKIDLNMYYSYKNPTAKTSSDTNYKERLSATYAFDMTNQWNSDTANNANIIASQIVNNAVGSTYSTIKPDEVNGDARLYLSGMSGNYAKLKFNQTQLDELKSEMTKTNIVIVGAKLKFYIDGSTGFPKPPYLVAWNNYKKDDKVINELYADVLEFYNAYPTSVHFNPIVKGDTDYYTIDITKHLKSMLEKGNEYKDQTMFITMGNFITSVSDATTINSTNPYQNNRAYNPYRIVLHGNNSEVADKKLKLLVYYSQK</sequence>
<proteinExistence type="predicted"/>
<evidence type="ECO:0000313" key="1">
    <source>
        <dbReference type="EMBL" id="RRT93442.1"/>
    </source>
</evidence>
<dbReference type="AlphaFoldDB" id="A0A3R8UR81"/>
<comment type="caution">
    <text evidence="1">The sequence shown here is derived from an EMBL/GenBank/DDBJ whole genome shotgun (WGS) entry which is preliminary data.</text>
</comment>
<dbReference type="Pfam" id="PF14092">
    <property type="entry name" value="DUF4270"/>
    <property type="match status" value="1"/>
</dbReference>
<protein>
    <submittedName>
        <fullName evidence="1">DUF4270 domain-containing protein</fullName>
    </submittedName>
</protein>